<keyword evidence="1" id="KW-0472">Membrane</keyword>
<gene>
    <name evidence="2" type="ORF">EJB05_56604</name>
</gene>
<accession>A0A5J9SGZ0</accession>
<evidence type="ECO:0000256" key="1">
    <source>
        <dbReference type="SAM" id="Phobius"/>
    </source>
</evidence>
<name>A0A5J9SGZ0_9POAL</name>
<feature type="transmembrane region" description="Helical" evidence="1">
    <location>
        <begin position="12"/>
        <end position="30"/>
    </location>
</feature>
<keyword evidence="1" id="KW-0812">Transmembrane</keyword>
<dbReference type="Gramene" id="TVT98113">
    <property type="protein sequence ID" value="TVT98113"/>
    <property type="gene ID" value="EJB05_56604"/>
</dbReference>
<dbReference type="EMBL" id="RWGY01000899">
    <property type="protein sequence ID" value="TVT98113.1"/>
    <property type="molecule type" value="Genomic_DNA"/>
</dbReference>
<evidence type="ECO:0000313" key="3">
    <source>
        <dbReference type="Proteomes" id="UP000324897"/>
    </source>
</evidence>
<keyword evidence="3" id="KW-1185">Reference proteome</keyword>
<feature type="transmembrane region" description="Helical" evidence="1">
    <location>
        <begin position="42"/>
        <end position="64"/>
    </location>
</feature>
<evidence type="ECO:0000313" key="2">
    <source>
        <dbReference type="EMBL" id="TVT98113.1"/>
    </source>
</evidence>
<sequence>MVLLLSSLSTDSMGVVFFVVCLISGFCLFGSSRREVMCSTMLFLVAAALLPAPVVPRLVLLYLIKAVNTLIS</sequence>
<comment type="caution">
    <text evidence="2">The sequence shown here is derived from an EMBL/GenBank/DDBJ whole genome shotgun (WGS) entry which is preliminary data.</text>
</comment>
<keyword evidence="1" id="KW-1133">Transmembrane helix</keyword>
<organism evidence="2 3">
    <name type="scientific">Eragrostis curvula</name>
    <name type="common">weeping love grass</name>
    <dbReference type="NCBI Taxonomy" id="38414"/>
    <lineage>
        <taxon>Eukaryota</taxon>
        <taxon>Viridiplantae</taxon>
        <taxon>Streptophyta</taxon>
        <taxon>Embryophyta</taxon>
        <taxon>Tracheophyta</taxon>
        <taxon>Spermatophyta</taxon>
        <taxon>Magnoliopsida</taxon>
        <taxon>Liliopsida</taxon>
        <taxon>Poales</taxon>
        <taxon>Poaceae</taxon>
        <taxon>PACMAD clade</taxon>
        <taxon>Chloridoideae</taxon>
        <taxon>Eragrostideae</taxon>
        <taxon>Eragrostidinae</taxon>
        <taxon>Eragrostis</taxon>
    </lineage>
</organism>
<proteinExistence type="predicted"/>
<protein>
    <submittedName>
        <fullName evidence="2">Uncharacterized protein</fullName>
    </submittedName>
</protein>
<reference evidence="2 3" key="1">
    <citation type="journal article" date="2019" name="Sci. Rep.">
        <title>A high-quality genome of Eragrostis curvula grass provides insights into Poaceae evolution and supports new strategies to enhance forage quality.</title>
        <authorList>
            <person name="Carballo J."/>
            <person name="Santos B.A.C.M."/>
            <person name="Zappacosta D."/>
            <person name="Garbus I."/>
            <person name="Selva J.P."/>
            <person name="Gallo C.A."/>
            <person name="Diaz A."/>
            <person name="Albertini E."/>
            <person name="Caccamo M."/>
            <person name="Echenique V."/>
        </authorList>
    </citation>
    <scope>NUCLEOTIDE SEQUENCE [LARGE SCALE GENOMIC DNA]</scope>
    <source>
        <strain evidence="3">cv. Victoria</strain>
        <tissue evidence="2">Leaf</tissue>
    </source>
</reference>
<feature type="non-terminal residue" evidence="2">
    <location>
        <position position="1"/>
    </location>
</feature>
<dbReference type="AlphaFoldDB" id="A0A5J9SGZ0"/>
<dbReference type="Proteomes" id="UP000324897">
    <property type="component" value="Unassembled WGS sequence"/>
</dbReference>